<reference evidence="1 2" key="1">
    <citation type="submission" date="2015-12" db="EMBL/GenBank/DDBJ databases">
        <title>Draft genome sequence of Moniliophthora roreri, the causal agent of frosty pod rot of cacao.</title>
        <authorList>
            <person name="Aime M.C."/>
            <person name="Diaz-Valderrama J.R."/>
            <person name="Kijpornyongpan T."/>
            <person name="Phillips-Mora W."/>
        </authorList>
    </citation>
    <scope>NUCLEOTIDE SEQUENCE [LARGE SCALE GENOMIC DNA]</scope>
    <source>
        <strain evidence="1 2">MCA 2952</strain>
    </source>
</reference>
<gene>
    <name evidence="1" type="ORF">WG66_3823</name>
</gene>
<accession>A0A0W0G4X2</accession>
<evidence type="ECO:0000313" key="2">
    <source>
        <dbReference type="Proteomes" id="UP000054988"/>
    </source>
</evidence>
<protein>
    <submittedName>
        <fullName evidence="1">Uncharacterized protein</fullName>
    </submittedName>
</protein>
<sequence>MEITNAGDVSIGGKAALSVEGE</sequence>
<comment type="caution">
    <text evidence="1">The sequence shown here is derived from an EMBL/GenBank/DDBJ whole genome shotgun (WGS) entry which is preliminary data.</text>
</comment>
<organism evidence="1 2">
    <name type="scientific">Moniliophthora roreri</name>
    <name type="common">Frosty pod rot fungus</name>
    <name type="synonym">Monilia roreri</name>
    <dbReference type="NCBI Taxonomy" id="221103"/>
    <lineage>
        <taxon>Eukaryota</taxon>
        <taxon>Fungi</taxon>
        <taxon>Dikarya</taxon>
        <taxon>Basidiomycota</taxon>
        <taxon>Agaricomycotina</taxon>
        <taxon>Agaricomycetes</taxon>
        <taxon>Agaricomycetidae</taxon>
        <taxon>Agaricales</taxon>
        <taxon>Marasmiineae</taxon>
        <taxon>Marasmiaceae</taxon>
        <taxon>Moniliophthora</taxon>
    </lineage>
</organism>
<dbReference type="EMBL" id="LATX01001131">
    <property type="protein sequence ID" value="KTB43600.1"/>
    <property type="molecule type" value="Genomic_DNA"/>
</dbReference>
<name>A0A0W0G4X2_MONRR</name>
<dbReference type="Proteomes" id="UP000054988">
    <property type="component" value="Unassembled WGS sequence"/>
</dbReference>
<evidence type="ECO:0000313" key="1">
    <source>
        <dbReference type="EMBL" id="KTB43600.1"/>
    </source>
</evidence>
<dbReference type="AlphaFoldDB" id="A0A0W0G4X2"/>
<proteinExistence type="predicted"/>